<keyword evidence="5" id="KW-1133">Transmembrane helix</keyword>
<dbReference type="Proteomes" id="UP000192578">
    <property type="component" value="Unassembled WGS sequence"/>
</dbReference>
<evidence type="ECO:0000256" key="2">
    <source>
        <dbReference type="ARBA" id="ARBA00023040"/>
    </source>
</evidence>
<evidence type="ECO:0000256" key="3">
    <source>
        <dbReference type="ARBA" id="ARBA00023170"/>
    </source>
</evidence>
<gene>
    <name evidence="6" type="ORF">BV898_01466</name>
</gene>
<sequence>MAMAVADLFIMWLFFPIWLKKIHPNLLDLHTYVRFDRLYKGIHNWLIITCYFISDWITVTFSLERLLVISNPLRFLGRFTTSNALTTVSIILLIGFIKPTFFVLNFFSWLQSGLPEQIWLKERPEWMNDWGAVHNTVIVLDRVIAFTILLTINILITVYLCRREKILSRDLREGQLHSSRPSSNDSFHGSTILSRGCAIQCLIFKFPCFTYYALLLATRPPFCTYHFPNYEQEYWLAFVSFFLMFNYSINFYLYYAFSEKFRQQLRATFPDTIEKLEQFLKPYFSRTNSAPDVEGITITGQGKRVSQSSTTTAQFSVP</sequence>
<dbReference type="SUPFAM" id="SSF81321">
    <property type="entry name" value="Family A G protein-coupled receptor-like"/>
    <property type="match status" value="1"/>
</dbReference>
<feature type="transmembrane region" description="Helical" evidence="5">
    <location>
        <begin position="234"/>
        <end position="257"/>
    </location>
</feature>
<keyword evidence="7" id="KW-1185">Reference proteome</keyword>
<comment type="caution">
    <text evidence="6">The sequence shown here is derived from an EMBL/GenBank/DDBJ whole genome shotgun (WGS) entry which is preliminary data.</text>
</comment>
<evidence type="ECO:0000313" key="7">
    <source>
        <dbReference type="Proteomes" id="UP000192578"/>
    </source>
</evidence>
<keyword evidence="3" id="KW-0675">Receptor</keyword>
<evidence type="ECO:0000256" key="1">
    <source>
        <dbReference type="ARBA" id="ARBA00004141"/>
    </source>
</evidence>
<feature type="transmembrane region" description="Helical" evidence="5">
    <location>
        <begin position="143"/>
        <end position="161"/>
    </location>
</feature>
<comment type="subcellular location">
    <subcellularLocation>
        <location evidence="1">Membrane</location>
        <topology evidence="1">Multi-pass membrane protein</topology>
    </subcellularLocation>
</comment>
<dbReference type="Gene3D" id="1.20.1070.10">
    <property type="entry name" value="Rhodopsin 7-helix transmembrane proteins"/>
    <property type="match status" value="1"/>
</dbReference>
<dbReference type="OrthoDB" id="10011262at2759"/>
<proteinExistence type="predicted"/>
<feature type="transmembrane region" description="Helical" evidence="5">
    <location>
        <begin position="43"/>
        <end position="63"/>
    </location>
</feature>
<dbReference type="EMBL" id="MTYJ01000005">
    <property type="protein sequence ID" value="OQV24881.1"/>
    <property type="molecule type" value="Genomic_DNA"/>
</dbReference>
<keyword evidence="5" id="KW-0812">Transmembrane</keyword>
<feature type="transmembrane region" description="Helical" evidence="5">
    <location>
        <begin position="192"/>
        <end position="214"/>
    </location>
</feature>
<reference evidence="7" key="1">
    <citation type="submission" date="2017-01" db="EMBL/GenBank/DDBJ databases">
        <title>Comparative genomics of anhydrobiosis in the tardigrade Hypsibius dujardini.</title>
        <authorList>
            <person name="Yoshida Y."/>
            <person name="Koutsovoulos G."/>
            <person name="Laetsch D."/>
            <person name="Stevens L."/>
            <person name="Kumar S."/>
            <person name="Horikawa D."/>
            <person name="Ishino K."/>
            <person name="Komine S."/>
            <person name="Tomita M."/>
            <person name="Blaxter M."/>
            <person name="Arakawa K."/>
        </authorList>
    </citation>
    <scope>NUCLEOTIDE SEQUENCE [LARGE SCALE GENOMIC DNA]</scope>
    <source>
        <strain evidence="7">Z151</strain>
    </source>
</reference>
<keyword evidence="2" id="KW-0297">G-protein coupled receptor</keyword>
<dbReference type="AlphaFoldDB" id="A0A1W0XC82"/>
<keyword evidence="5" id="KW-0472">Membrane</keyword>
<accession>A0A1W0XC82</accession>
<dbReference type="GO" id="GO:0005886">
    <property type="term" value="C:plasma membrane"/>
    <property type="evidence" value="ECO:0007669"/>
    <property type="project" value="TreeGrafter"/>
</dbReference>
<name>A0A1W0XC82_HYPEX</name>
<keyword evidence="4" id="KW-0807">Transducer</keyword>
<organism evidence="6 7">
    <name type="scientific">Hypsibius exemplaris</name>
    <name type="common">Freshwater tardigrade</name>
    <dbReference type="NCBI Taxonomy" id="2072580"/>
    <lineage>
        <taxon>Eukaryota</taxon>
        <taxon>Metazoa</taxon>
        <taxon>Ecdysozoa</taxon>
        <taxon>Tardigrada</taxon>
        <taxon>Eutardigrada</taxon>
        <taxon>Parachela</taxon>
        <taxon>Hypsibioidea</taxon>
        <taxon>Hypsibiidae</taxon>
        <taxon>Hypsibius</taxon>
    </lineage>
</organism>
<dbReference type="PANTHER" id="PTHR24243">
    <property type="entry name" value="G-PROTEIN COUPLED RECEPTOR"/>
    <property type="match status" value="1"/>
</dbReference>
<feature type="transmembrane region" description="Helical" evidence="5">
    <location>
        <begin position="84"/>
        <end position="107"/>
    </location>
</feature>
<protein>
    <recommendedName>
        <fullName evidence="8">G-protein coupled receptors family 1 profile domain-containing protein</fullName>
    </recommendedName>
</protein>
<dbReference type="PANTHER" id="PTHR24243:SF230">
    <property type="entry name" value="G-PROTEIN COUPLED RECEPTORS FAMILY 1 PROFILE DOMAIN-CONTAINING PROTEIN"/>
    <property type="match status" value="1"/>
</dbReference>
<evidence type="ECO:0000256" key="4">
    <source>
        <dbReference type="ARBA" id="ARBA00023224"/>
    </source>
</evidence>
<evidence type="ECO:0000256" key="5">
    <source>
        <dbReference type="SAM" id="Phobius"/>
    </source>
</evidence>
<dbReference type="GO" id="GO:0004930">
    <property type="term" value="F:G protein-coupled receptor activity"/>
    <property type="evidence" value="ECO:0007669"/>
    <property type="project" value="UniProtKB-KW"/>
</dbReference>
<evidence type="ECO:0000313" key="6">
    <source>
        <dbReference type="EMBL" id="OQV24881.1"/>
    </source>
</evidence>
<evidence type="ECO:0008006" key="8">
    <source>
        <dbReference type="Google" id="ProtNLM"/>
    </source>
</evidence>